<dbReference type="AlphaFoldDB" id="A0A8C4SJI9"/>
<evidence type="ECO:0000313" key="3">
    <source>
        <dbReference type="Proteomes" id="UP000694620"/>
    </source>
</evidence>
<protein>
    <recommendedName>
        <fullName evidence="4">Microtubule-actin crosslinking factor 1</fullName>
    </recommendedName>
</protein>
<dbReference type="Gene3D" id="1.20.58.60">
    <property type="match status" value="2"/>
</dbReference>
<reference evidence="2" key="2">
    <citation type="submission" date="2025-08" db="UniProtKB">
        <authorList>
            <consortium name="Ensembl"/>
        </authorList>
    </citation>
    <scope>IDENTIFICATION</scope>
</reference>
<sequence>RFHDKIEPMLETLQLMQSRLCQPPAIPAEVDKIREQIADNKSISAELDKLLPSFQTLIQKGGELIRRSQGLEKESALDMLSFYWEDIKSKSEEREAKLLDVLDLAEKFWYDMTALLTTIRDTQDIVRDLEDPGIDPSLIKQQIEAAEAIKAETDGLREELEFVRNLGADLIISCGETETQKLRKLLMRLVY</sequence>
<accession>A0A8C4SJI9</accession>
<evidence type="ECO:0000313" key="2">
    <source>
        <dbReference type="Ensembl" id="ENSECRP00000017543.1"/>
    </source>
</evidence>
<dbReference type="Proteomes" id="UP000694620">
    <property type="component" value="Chromosome 14"/>
</dbReference>
<reference evidence="2" key="3">
    <citation type="submission" date="2025-09" db="UniProtKB">
        <authorList>
            <consortium name="Ensembl"/>
        </authorList>
    </citation>
    <scope>IDENTIFICATION</scope>
</reference>
<evidence type="ECO:0008006" key="4">
    <source>
        <dbReference type="Google" id="ProtNLM"/>
    </source>
</evidence>
<reference evidence="2" key="1">
    <citation type="submission" date="2021-06" db="EMBL/GenBank/DDBJ databases">
        <authorList>
            <consortium name="Wellcome Sanger Institute Data Sharing"/>
        </authorList>
    </citation>
    <scope>NUCLEOTIDE SEQUENCE [LARGE SCALE GENOMIC DNA]</scope>
</reference>
<proteinExistence type="predicted"/>
<name>A0A8C4SJI9_ERPCA</name>
<dbReference type="SUPFAM" id="SSF46966">
    <property type="entry name" value="Spectrin repeat"/>
    <property type="match status" value="2"/>
</dbReference>
<keyword evidence="1" id="KW-0175">Coiled coil</keyword>
<evidence type="ECO:0000256" key="1">
    <source>
        <dbReference type="SAM" id="Coils"/>
    </source>
</evidence>
<dbReference type="GeneTree" id="ENSGT00940000155824"/>
<dbReference type="Ensembl" id="ENSECRT00000017888.1">
    <property type="protein sequence ID" value="ENSECRP00000017543.1"/>
    <property type="gene ID" value="ENSECRG00000011708.1"/>
</dbReference>
<feature type="coiled-coil region" evidence="1">
    <location>
        <begin position="139"/>
        <end position="166"/>
    </location>
</feature>
<keyword evidence="3" id="KW-1185">Reference proteome</keyword>
<organism evidence="2 3">
    <name type="scientific">Erpetoichthys calabaricus</name>
    <name type="common">Rope fish</name>
    <name type="synonym">Calamoichthys calabaricus</name>
    <dbReference type="NCBI Taxonomy" id="27687"/>
    <lineage>
        <taxon>Eukaryota</taxon>
        <taxon>Metazoa</taxon>
        <taxon>Chordata</taxon>
        <taxon>Craniata</taxon>
        <taxon>Vertebrata</taxon>
        <taxon>Euteleostomi</taxon>
        <taxon>Actinopterygii</taxon>
        <taxon>Polypteriformes</taxon>
        <taxon>Polypteridae</taxon>
        <taxon>Erpetoichthys</taxon>
    </lineage>
</organism>